<dbReference type="EMBL" id="BMAW01041543">
    <property type="protein sequence ID" value="GFS29126.1"/>
    <property type="molecule type" value="Genomic_DNA"/>
</dbReference>
<dbReference type="GO" id="GO:0005634">
    <property type="term" value="C:nucleus"/>
    <property type="evidence" value="ECO:0007669"/>
    <property type="project" value="UniProtKB-SubCell"/>
</dbReference>
<keyword evidence="4 7" id="KW-0863">Zinc-finger</keyword>
<keyword evidence="6" id="KW-0539">Nucleus</keyword>
<dbReference type="InterPro" id="IPR013087">
    <property type="entry name" value="Znf_C2H2_type"/>
</dbReference>
<feature type="domain" description="C2H2-type" evidence="8">
    <location>
        <begin position="34"/>
        <end position="52"/>
    </location>
</feature>
<organism evidence="9 10">
    <name type="scientific">Nephila pilipes</name>
    <name type="common">Giant wood spider</name>
    <name type="synonym">Nephila maculata</name>
    <dbReference type="NCBI Taxonomy" id="299642"/>
    <lineage>
        <taxon>Eukaryota</taxon>
        <taxon>Metazoa</taxon>
        <taxon>Ecdysozoa</taxon>
        <taxon>Arthropoda</taxon>
        <taxon>Chelicerata</taxon>
        <taxon>Arachnida</taxon>
        <taxon>Araneae</taxon>
        <taxon>Araneomorphae</taxon>
        <taxon>Entelegynae</taxon>
        <taxon>Araneoidea</taxon>
        <taxon>Nephilidae</taxon>
        <taxon>Nephila</taxon>
    </lineage>
</organism>
<dbReference type="SUPFAM" id="SSF57667">
    <property type="entry name" value="beta-beta-alpha zinc fingers"/>
    <property type="match status" value="1"/>
</dbReference>
<sequence>MIKKLYVCLTFHKSFKYSKNLKRHEKIVHGNIRYNCEHCEKTFSRSDILKRHYMKYPEGITEEIDDKDLILLHNLTHRDIKHLLLKKAEITQEVVLVWILCSHIEFQLTQTL</sequence>
<dbReference type="Proteomes" id="UP000887013">
    <property type="component" value="Unassembled WGS sequence"/>
</dbReference>
<evidence type="ECO:0000259" key="8">
    <source>
        <dbReference type="PROSITE" id="PS50157"/>
    </source>
</evidence>
<evidence type="ECO:0000256" key="7">
    <source>
        <dbReference type="PROSITE-ProRule" id="PRU00042"/>
    </source>
</evidence>
<protein>
    <recommendedName>
        <fullName evidence="8">C2H2-type domain-containing protein</fullName>
    </recommendedName>
</protein>
<dbReference type="FunFam" id="3.30.160.60:FF:000100">
    <property type="entry name" value="Zinc finger 45-like"/>
    <property type="match status" value="1"/>
</dbReference>
<evidence type="ECO:0000256" key="3">
    <source>
        <dbReference type="ARBA" id="ARBA00022737"/>
    </source>
</evidence>
<dbReference type="PANTHER" id="PTHR24394">
    <property type="entry name" value="ZINC FINGER PROTEIN"/>
    <property type="match status" value="1"/>
</dbReference>
<evidence type="ECO:0000256" key="4">
    <source>
        <dbReference type="ARBA" id="ARBA00022771"/>
    </source>
</evidence>
<name>A0A8X6M666_NEPPI</name>
<proteinExistence type="predicted"/>
<dbReference type="OrthoDB" id="427030at2759"/>
<evidence type="ECO:0000256" key="2">
    <source>
        <dbReference type="ARBA" id="ARBA00022723"/>
    </source>
</evidence>
<dbReference type="InterPro" id="IPR036236">
    <property type="entry name" value="Znf_C2H2_sf"/>
</dbReference>
<keyword evidence="10" id="KW-1185">Reference proteome</keyword>
<dbReference type="GO" id="GO:0008270">
    <property type="term" value="F:zinc ion binding"/>
    <property type="evidence" value="ECO:0007669"/>
    <property type="project" value="UniProtKB-KW"/>
</dbReference>
<evidence type="ECO:0000256" key="6">
    <source>
        <dbReference type="ARBA" id="ARBA00023242"/>
    </source>
</evidence>
<feature type="domain" description="C2H2-type" evidence="8">
    <location>
        <begin position="6"/>
        <end position="34"/>
    </location>
</feature>
<dbReference type="GO" id="GO:0000981">
    <property type="term" value="F:DNA-binding transcription factor activity, RNA polymerase II-specific"/>
    <property type="evidence" value="ECO:0007669"/>
    <property type="project" value="TreeGrafter"/>
</dbReference>
<dbReference type="Gene3D" id="3.30.160.60">
    <property type="entry name" value="Classic Zinc Finger"/>
    <property type="match status" value="1"/>
</dbReference>
<evidence type="ECO:0000313" key="9">
    <source>
        <dbReference type="EMBL" id="GFS29126.1"/>
    </source>
</evidence>
<dbReference type="PROSITE" id="PS50157">
    <property type="entry name" value="ZINC_FINGER_C2H2_2"/>
    <property type="match status" value="2"/>
</dbReference>
<keyword evidence="5" id="KW-0862">Zinc</keyword>
<reference evidence="9" key="1">
    <citation type="submission" date="2020-08" db="EMBL/GenBank/DDBJ databases">
        <title>Multicomponent nature underlies the extraordinary mechanical properties of spider dragline silk.</title>
        <authorList>
            <person name="Kono N."/>
            <person name="Nakamura H."/>
            <person name="Mori M."/>
            <person name="Yoshida Y."/>
            <person name="Ohtoshi R."/>
            <person name="Malay A.D."/>
            <person name="Moran D.A.P."/>
            <person name="Tomita M."/>
            <person name="Numata K."/>
            <person name="Arakawa K."/>
        </authorList>
    </citation>
    <scope>NUCLEOTIDE SEQUENCE</scope>
</reference>
<comment type="subcellular location">
    <subcellularLocation>
        <location evidence="1">Nucleus</location>
    </subcellularLocation>
</comment>
<keyword evidence="3" id="KW-0677">Repeat</keyword>
<evidence type="ECO:0000256" key="1">
    <source>
        <dbReference type="ARBA" id="ARBA00004123"/>
    </source>
</evidence>
<evidence type="ECO:0000256" key="5">
    <source>
        <dbReference type="ARBA" id="ARBA00022833"/>
    </source>
</evidence>
<dbReference type="AlphaFoldDB" id="A0A8X6M666"/>
<evidence type="ECO:0000313" key="10">
    <source>
        <dbReference type="Proteomes" id="UP000887013"/>
    </source>
</evidence>
<accession>A0A8X6M666</accession>
<comment type="caution">
    <text evidence="9">The sequence shown here is derived from an EMBL/GenBank/DDBJ whole genome shotgun (WGS) entry which is preliminary data.</text>
</comment>
<gene>
    <name evidence="9" type="ORF">NPIL_655471</name>
</gene>
<keyword evidence="2" id="KW-0479">Metal-binding</keyword>
<dbReference type="PANTHER" id="PTHR24394:SF29">
    <property type="entry name" value="MYONEURIN"/>
    <property type="match status" value="1"/>
</dbReference>